<dbReference type="PANTHER" id="PTHR48059">
    <property type="entry name" value="POLYGALACTURONASE INHIBITOR 1"/>
    <property type="match status" value="1"/>
</dbReference>
<feature type="compositionally biased region" description="Basic and acidic residues" evidence="2">
    <location>
        <begin position="169"/>
        <end position="179"/>
    </location>
</feature>
<feature type="transmembrane region" description="Helical" evidence="3">
    <location>
        <begin position="299"/>
        <end position="321"/>
    </location>
</feature>
<dbReference type="InterPro" id="IPR032675">
    <property type="entry name" value="LRR_dom_sf"/>
</dbReference>
<keyword evidence="4" id="KW-0675">Receptor</keyword>
<keyword evidence="4" id="KW-0808">Transferase</keyword>
<dbReference type="EMBL" id="CAICTM010000307">
    <property type="protein sequence ID" value="CAB9507476.1"/>
    <property type="molecule type" value="Genomic_DNA"/>
</dbReference>
<evidence type="ECO:0000313" key="4">
    <source>
        <dbReference type="EMBL" id="CAB9507476.1"/>
    </source>
</evidence>
<comment type="subcellular location">
    <subcellularLocation>
        <location evidence="1">Cell envelope</location>
    </subcellularLocation>
</comment>
<dbReference type="OrthoDB" id="56596at2759"/>
<feature type="region of interest" description="Disordered" evidence="2">
    <location>
        <begin position="80"/>
        <end position="116"/>
    </location>
</feature>
<reference evidence="4" key="1">
    <citation type="submission" date="2020-06" db="EMBL/GenBank/DDBJ databases">
        <authorList>
            <consortium name="Plant Systems Biology data submission"/>
        </authorList>
    </citation>
    <scope>NUCLEOTIDE SEQUENCE</scope>
    <source>
        <strain evidence="4">D6</strain>
    </source>
</reference>
<organism evidence="4 5">
    <name type="scientific">Seminavis robusta</name>
    <dbReference type="NCBI Taxonomy" id="568900"/>
    <lineage>
        <taxon>Eukaryota</taxon>
        <taxon>Sar</taxon>
        <taxon>Stramenopiles</taxon>
        <taxon>Ochrophyta</taxon>
        <taxon>Bacillariophyta</taxon>
        <taxon>Bacillariophyceae</taxon>
        <taxon>Bacillariophycidae</taxon>
        <taxon>Naviculales</taxon>
        <taxon>Naviculaceae</taxon>
        <taxon>Seminavis</taxon>
    </lineage>
</organism>
<feature type="compositionally biased region" description="Polar residues" evidence="2">
    <location>
        <begin position="99"/>
        <end position="113"/>
    </location>
</feature>
<keyword evidence="3" id="KW-0812">Transmembrane</keyword>
<dbReference type="InterPro" id="IPR051848">
    <property type="entry name" value="PGIP"/>
</dbReference>
<dbReference type="PANTHER" id="PTHR48059:SF30">
    <property type="entry name" value="OS06G0587000 PROTEIN"/>
    <property type="match status" value="1"/>
</dbReference>
<feature type="compositionally biased region" description="Polar residues" evidence="2">
    <location>
        <begin position="217"/>
        <end position="264"/>
    </location>
</feature>
<dbReference type="Pfam" id="PF00560">
    <property type="entry name" value="LRR_1"/>
    <property type="match status" value="1"/>
</dbReference>
<sequence>MWRPLKDLEANLSEPNCEDSPPAIGAIYLLPLYIVPRMYGWAKMEPSAVQVDDEEEIIDSSVVAAGSRGDNAGAELRELESEAKQGEYEQSKKVEMGRSFQSSQYHPNTTGDNSMGEETIKEEKDAIVSKIPAVHEQIKSLHQVNSKTASADAGLDDRPSATGDNSTGEETKEQEEAGLRVDGPSSFPQPRLTRGQNLSDEAAMHPGAYTSVPGTDLQRTTTLSRSLVGATSSAHVEDLTSNINARNQSTADDQATTPTDNNSGLAVATQVEEHVEPTQIARPDNLHGKNGSTSMTPMILVLIGGILIIGIVVGSICGAGLCSNQEGDVKTQAPTSIRYSVLEDIQNRIEEAFGPDYFMKTDEPEPTQPKFKALDWIVFEDPLQLSTDANNLLQRFILSLTYFQTSQESDWINCGPSTTAKKDDTCWIPMDVSNLASGWLTGVHECQWAGIFCDGEKSITQLLLWHNGLNGPLPTELVILPALESLSFRGNQLTGSIPLELFENNKLSFVSFFNNSLTGTVPTQVGLFSGTSLRFDSNSLSGSIPTELFQVGKRIASFGFNDNGMTTLLGNRTQVTFQLLVKTLM</sequence>
<evidence type="ECO:0000313" key="5">
    <source>
        <dbReference type="Proteomes" id="UP001153069"/>
    </source>
</evidence>
<protein>
    <submittedName>
        <fullName evidence="4">Receptor-like protein kinase</fullName>
    </submittedName>
</protein>
<evidence type="ECO:0000256" key="1">
    <source>
        <dbReference type="ARBA" id="ARBA00004196"/>
    </source>
</evidence>
<comment type="caution">
    <text evidence="4">The sequence shown here is derived from an EMBL/GenBank/DDBJ whole genome shotgun (WGS) entry which is preliminary data.</text>
</comment>
<keyword evidence="3" id="KW-1133">Transmembrane helix</keyword>
<gene>
    <name evidence="4" type="ORF">SEMRO_308_G113470.1</name>
</gene>
<keyword evidence="4" id="KW-0418">Kinase</keyword>
<dbReference type="GO" id="GO:0016301">
    <property type="term" value="F:kinase activity"/>
    <property type="evidence" value="ECO:0007669"/>
    <property type="project" value="UniProtKB-KW"/>
</dbReference>
<keyword evidence="5" id="KW-1185">Reference proteome</keyword>
<dbReference type="InterPro" id="IPR001611">
    <property type="entry name" value="Leu-rich_rpt"/>
</dbReference>
<dbReference type="AlphaFoldDB" id="A0A9N8HAS5"/>
<proteinExistence type="predicted"/>
<feature type="region of interest" description="Disordered" evidence="2">
    <location>
        <begin position="142"/>
        <end position="291"/>
    </location>
</feature>
<feature type="compositionally biased region" description="Basic and acidic residues" evidence="2">
    <location>
        <begin position="80"/>
        <end position="96"/>
    </location>
</feature>
<accession>A0A9N8HAS5</accession>
<evidence type="ECO:0000256" key="2">
    <source>
        <dbReference type="SAM" id="MobiDB-lite"/>
    </source>
</evidence>
<dbReference type="Gene3D" id="3.80.10.10">
    <property type="entry name" value="Ribonuclease Inhibitor"/>
    <property type="match status" value="1"/>
</dbReference>
<keyword evidence="3" id="KW-0472">Membrane</keyword>
<dbReference type="Proteomes" id="UP001153069">
    <property type="component" value="Unassembled WGS sequence"/>
</dbReference>
<evidence type="ECO:0000256" key="3">
    <source>
        <dbReference type="SAM" id="Phobius"/>
    </source>
</evidence>
<dbReference type="SUPFAM" id="SSF52058">
    <property type="entry name" value="L domain-like"/>
    <property type="match status" value="1"/>
</dbReference>
<name>A0A9N8HAS5_9STRA</name>